<dbReference type="Ensembl" id="ENSMAMT00000020720.2">
    <property type="protein sequence ID" value="ENSMAMP00000020188.1"/>
    <property type="gene ID" value="ENSMAMG00000013591.2"/>
</dbReference>
<comment type="cofactor">
    <cofactor evidence="25">
        <name>Mg(2+)</name>
        <dbReference type="ChEBI" id="CHEBI:18420"/>
    </cofactor>
    <text evidence="25">Binds 2 magnesium ions per subunit.</text>
</comment>
<feature type="binding site" evidence="25">
    <location>
        <position position="69"/>
    </location>
    <ligand>
        <name>Mg(2+)</name>
        <dbReference type="ChEBI" id="CHEBI:18420"/>
        <label>1</label>
    </ligand>
</feature>
<dbReference type="AlphaFoldDB" id="A0A3Q3MBR2"/>
<dbReference type="GO" id="GO:0046872">
    <property type="term" value="F:metal ion binding"/>
    <property type="evidence" value="ECO:0007669"/>
    <property type="project" value="UniProtKB-KW"/>
</dbReference>
<accession>A0A3Q3MBR2</accession>
<protein>
    <recommendedName>
        <fullName evidence="17">ADP-ribosylhydrolase ARH3</fullName>
        <ecNumber evidence="7">3.2.1.143</ecNumber>
    </recommendedName>
    <alternativeName>
        <fullName evidence="18">ADP-ribose glycohydrolase ARH3</fullName>
    </alternativeName>
    <alternativeName>
        <fullName evidence="19">ADP-ribosylhydrolase 3</fullName>
    </alternativeName>
    <alternativeName>
        <fullName evidence="22">O-acetyl-ADP-ribose deacetylase ARH3</fullName>
    </alternativeName>
    <alternativeName>
        <fullName evidence="23">Poly(ADP-ribose) glycohydrolase ARH3</fullName>
    </alternativeName>
    <alternativeName>
        <fullName evidence="21">[Protein ADP-ribosylarginine] hydrolase-like protein 2</fullName>
    </alternativeName>
    <alternativeName>
        <fullName evidence="20">[Protein ADP-ribosylserine] hydrolase</fullName>
    </alternativeName>
</protein>
<reference evidence="27" key="2">
    <citation type="submission" date="2025-09" db="UniProtKB">
        <authorList>
            <consortium name="Ensembl"/>
        </authorList>
    </citation>
    <scope>IDENTIFICATION</scope>
</reference>
<evidence type="ECO:0000256" key="12">
    <source>
        <dbReference type="ARBA" id="ARBA00022801"/>
    </source>
</evidence>
<dbReference type="GO" id="GO:0006281">
    <property type="term" value="P:DNA repair"/>
    <property type="evidence" value="ECO:0007669"/>
    <property type="project" value="UniProtKB-KW"/>
</dbReference>
<dbReference type="GO" id="GO:0005634">
    <property type="term" value="C:nucleus"/>
    <property type="evidence" value="ECO:0007669"/>
    <property type="project" value="UniProtKB-SubCell"/>
</dbReference>
<evidence type="ECO:0000256" key="19">
    <source>
        <dbReference type="ARBA" id="ARBA00042471"/>
    </source>
</evidence>
<dbReference type="FunCoup" id="A0A3Q3MBR2">
    <property type="interactions" value="518"/>
</dbReference>
<feature type="binding site" evidence="25">
    <location>
        <position position="70"/>
    </location>
    <ligand>
        <name>Mg(2+)</name>
        <dbReference type="ChEBI" id="CHEBI:18420"/>
        <label>1</label>
    </ligand>
</feature>
<dbReference type="Gene3D" id="1.10.4080.10">
    <property type="entry name" value="ADP-ribosylation/Crystallin J1"/>
    <property type="match status" value="1"/>
</dbReference>
<evidence type="ECO:0000256" key="14">
    <source>
        <dbReference type="ARBA" id="ARBA00023128"/>
    </source>
</evidence>
<evidence type="ECO:0000256" key="17">
    <source>
        <dbReference type="ARBA" id="ARBA00041057"/>
    </source>
</evidence>
<feature type="binding site" evidence="25">
    <location>
        <position position="307"/>
    </location>
    <ligand>
        <name>Mg(2+)</name>
        <dbReference type="ChEBI" id="CHEBI:18420"/>
        <label>1</label>
    </ligand>
</feature>
<evidence type="ECO:0000256" key="8">
    <source>
        <dbReference type="ARBA" id="ARBA00022454"/>
    </source>
</evidence>
<evidence type="ECO:0000256" key="24">
    <source>
        <dbReference type="ARBA" id="ARBA00049015"/>
    </source>
</evidence>
<dbReference type="GO" id="GO:0005759">
    <property type="term" value="C:mitochondrial matrix"/>
    <property type="evidence" value="ECO:0007669"/>
    <property type="project" value="UniProtKB-SubCell"/>
</dbReference>
<keyword evidence="28" id="KW-1185">Reference proteome</keyword>
<dbReference type="GO" id="GO:0004649">
    <property type="term" value="F:poly(ADP-ribose) glycohydrolase activity"/>
    <property type="evidence" value="ECO:0007669"/>
    <property type="project" value="UniProtKB-EC"/>
</dbReference>
<evidence type="ECO:0000313" key="27">
    <source>
        <dbReference type="Ensembl" id="ENSMAMP00000020188.1"/>
    </source>
</evidence>
<dbReference type="GeneTree" id="ENSGT00390000015369"/>
<evidence type="ECO:0000256" key="25">
    <source>
        <dbReference type="PIRSR" id="PIRSR605502-1"/>
    </source>
</evidence>
<evidence type="ECO:0000256" key="3">
    <source>
        <dbReference type="ARBA" id="ARBA00004305"/>
    </source>
</evidence>
<keyword evidence="15" id="KW-0234">DNA repair</keyword>
<dbReference type="InterPro" id="IPR050792">
    <property type="entry name" value="ADP-ribosylglycohydrolase"/>
</dbReference>
<sequence>MAITAARAVTAGGPASLSRFRGALVAAVLGDCVGGEFEGAQEVPMERVLQHLNSLDDETKGTGILEYSDDTAMARCVAQSLLTRAGFDDQDMARRFAKEYSASPGRGYGTGVIQVLKKLSSPQLSDVYQPARDQFNGRGSFGNGGAMRAAPFALAFPDIADVKRCARLGAKLTHSCSLGYNGAVLQALAVHLSLQGALDLPQQFIGRLITEMEELEADEVARHDARILKEAEKPFCERLYRVRDLMDRSKISVEEVISELGNGIAALHSVPTAIFCVLHCLQPRECLPESYGGVERTIAYSLALGGDTDTIACMAGAIAGAHYGISAIPQTWIKCCEGAEDADMSAERLHMLYHQSSQGGTSGTGEQSCEDGSEMKSNTSNGATSKNSCRNSVNLVSRPGQSL</sequence>
<evidence type="ECO:0000256" key="15">
    <source>
        <dbReference type="ARBA" id="ARBA00023204"/>
    </source>
</evidence>
<evidence type="ECO:0000256" key="16">
    <source>
        <dbReference type="ARBA" id="ARBA00023242"/>
    </source>
</evidence>
<keyword evidence="10 25" id="KW-0479">Metal-binding</keyword>
<dbReference type="InParanoid" id="A0A3Q3MBR2"/>
<evidence type="ECO:0000256" key="1">
    <source>
        <dbReference type="ARBA" id="ARBA00004123"/>
    </source>
</evidence>
<evidence type="ECO:0000256" key="11">
    <source>
        <dbReference type="ARBA" id="ARBA00022763"/>
    </source>
</evidence>
<comment type="catalytic activity">
    <reaction evidence="24">
        <text>alpha-NAD(+) + H2O = ADP-D-ribose + nicotinamide + H(+)</text>
        <dbReference type="Rhea" id="RHEA:68792"/>
        <dbReference type="ChEBI" id="CHEBI:15377"/>
        <dbReference type="ChEBI" id="CHEBI:15378"/>
        <dbReference type="ChEBI" id="CHEBI:17154"/>
        <dbReference type="ChEBI" id="CHEBI:57967"/>
        <dbReference type="ChEBI" id="CHEBI:77017"/>
    </reaction>
</comment>
<dbReference type="EC" id="3.2.1.143" evidence="7"/>
<evidence type="ECO:0000256" key="23">
    <source>
        <dbReference type="ARBA" id="ARBA00043193"/>
    </source>
</evidence>
<evidence type="ECO:0000256" key="20">
    <source>
        <dbReference type="ARBA" id="ARBA00042722"/>
    </source>
</evidence>
<evidence type="ECO:0000256" key="10">
    <source>
        <dbReference type="ARBA" id="ARBA00022723"/>
    </source>
</evidence>
<feature type="binding site" evidence="25">
    <location>
        <position position="309"/>
    </location>
    <ligand>
        <name>Mg(2+)</name>
        <dbReference type="ChEBI" id="CHEBI:18420"/>
        <label>1</label>
    </ligand>
</feature>
<dbReference type="InterPro" id="IPR036705">
    <property type="entry name" value="Ribosyl_crysJ1_sf"/>
</dbReference>
<dbReference type="PANTHER" id="PTHR16222:SF24">
    <property type="entry name" value="ADP-RIBOSYLHYDROLASE ARH3"/>
    <property type="match status" value="1"/>
</dbReference>
<feature type="binding site" evidence="25">
    <location>
        <position position="310"/>
    </location>
    <ligand>
        <name>Mg(2+)</name>
        <dbReference type="ChEBI" id="CHEBI:18420"/>
        <label>1</label>
    </ligand>
</feature>
<dbReference type="Pfam" id="PF03747">
    <property type="entry name" value="ADP_ribosyl_GH"/>
    <property type="match status" value="1"/>
</dbReference>
<evidence type="ECO:0000256" key="6">
    <source>
        <dbReference type="ARBA" id="ARBA00011245"/>
    </source>
</evidence>
<name>A0A3Q3MBR2_9TELE</name>
<feature type="binding site" evidence="25">
    <location>
        <position position="68"/>
    </location>
    <ligand>
        <name>Mg(2+)</name>
        <dbReference type="ChEBI" id="CHEBI:18420"/>
        <label>1</label>
    </ligand>
</feature>
<evidence type="ECO:0000256" key="18">
    <source>
        <dbReference type="ARBA" id="ARBA00042398"/>
    </source>
</evidence>
<organism evidence="27 28">
    <name type="scientific">Mastacembelus armatus</name>
    <name type="common">zig-zag eel</name>
    <dbReference type="NCBI Taxonomy" id="205130"/>
    <lineage>
        <taxon>Eukaryota</taxon>
        <taxon>Metazoa</taxon>
        <taxon>Chordata</taxon>
        <taxon>Craniata</taxon>
        <taxon>Vertebrata</taxon>
        <taxon>Euteleostomi</taxon>
        <taxon>Actinopterygii</taxon>
        <taxon>Neopterygii</taxon>
        <taxon>Teleostei</taxon>
        <taxon>Neoteleostei</taxon>
        <taxon>Acanthomorphata</taxon>
        <taxon>Anabantaria</taxon>
        <taxon>Synbranchiformes</taxon>
        <taxon>Mastacembelidae</taxon>
        <taxon>Mastacembelus</taxon>
    </lineage>
</organism>
<dbReference type="Proteomes" id="UP000261640">
    <property type="component" value="Unplaced"/>
</dbReference>
<dbReference type="SUPFAM" id="SSF101478">
    <property type="entry name" value="ADP-ribosylglycohydrolase"/>
    <property type="match status" value="1"/>
</dbReference>
<feature type="region of interest" description="Disordered" evidence="26">
    <location>
        <begin position="355"/>
        <end position="403"/>
    </location>
</feature>
<comment type="subunit">
    <text evidence="6">Monomer.</text>
</comment>
<keyword evidence="13 25" id="KW-0460">Magnesium</keyword>
<dbReference type="FunFam" id="1.10.4080.10:FF:000001">
    <property type="entry name" value="ADP-ribose glycohydrolase ARH3"/>
    <property type="match status" value="1"/>
</dbReference>
<feature type="compositionally biased region" description="Low complexity" evidence="26">
    <location>
        <begin position="355"/>
        <end position="367"/>
    </location>
</feature>
<evidence type="ECO:0000256" key="9">
    <source>
        <dbReference type="ARBA" id="ARBA00022490"/>
    </source>
</evidence>
<keyword evidence="14" id="KW-0496">Mitochondrion</keyword>
<dbReference type="PANTHER" id="PTHR16222">
    <property type="entry name" value="ADP-RIBOSYLGLYCOHYDROLASE"/>
    <property type="match status" value="1"/>
</dbReference>
<keyword evidence="11" id="KW-0227">DNA damage</keyword>
<keyword evidence="16" id="KW-0539">Nucleus</keyword>
<evidence type="ECO:0000256" key="26">
    <source>
        <dbReference type="SAM" id="MobiDB-lite"/>
    </source>
</evidence>
<evidence type="ECO:0000256" key="13">
    <source>
        <dbReference type="ARBA" id="ARBA00022842"/>
    </source>
</evidence>
<evidence type="ECO:0000256" key="2">
    <source>
        <dbReference type="ARBA" id="ARBA00004286"/>
    </source>
</evidence>
<dbReference type="GO" id="GO:0005694">
    <property type="term" value="C:chromosome"/>
    <property type="evidence" value="ECO:0007669"/>
    <property type="project" value="UniProtKB-SubCell"/>
</dbReference>
<evidence type="ECO:0000256" key="22">
    <source>
        <dbReference type="ARBA" id="ARBA00043187"/>
    </source>
</evidence>
<feature type="compositionally biased region" description="Polar residues" evidence="26">
    <location>
        <begin position="375"/>
        <end position="403"/>
    </location>
</feature>
<proteinExistence type="inferred from homology"/>
<evidence type="ECO:0000256" key="21">
    <source>
        <dbReference type="ARBA" id="ARBA00042850"/>
    </source>
</evidence>
<reference evidence="27" key="1">
    <citation type="submission" date="2025-08" db="UniProtKB">
        <authorList>
            <consortium name="Ensembl"/>
        </authorList>
    </citation>
    <scope>IDENTIFICATION</scope>
</reference>
<evidence type="ECO:0000256" key="4">
    <source>
        <dbReference type="ARBA" id="ARBA00004496"/>
    </source>
</evidence>
<comment type="subcellular location">
    <subcellularLocation>
        <location evidence="2">Chromosome</location>
    </subcellularLocation>
    <subcellularLocation>
        <location evidence="4">Cytoplasm</location>
    </subcellularLocation>
    <subcellularLocation>
        <location evidence="3">Mitochondrion matrix</location>
    </subcellularLocation>
    <subcellularLocation>
        <location evidence="1">Nucleus</location>
    </subcellularLocation>
</comment>
<dbReference type="InterPro" id="IPR005502">
    <property type="entry name" value="Ribosyl_crysJ1"/>
</dbReference>
<evidence type="ECO:0000256" key="5">
    <source>
        <dbReference type="ARBA" id="ARBA00010702"/>
    </source>
</evidence>
<evidence type="ECO:0000313" key="28">
    <source>
        <dbReference type="Proteomes" id="UP000261640"/>
    </source>
</evidence>
<keyword evidence="12" id="KW-0378">Hydrolase</keyword>
<keyword evidence="8" id="KW-0158">Chromosome</keyword>
<dbReference type="STRING" id="205130.ENSMAMP00000020176"/>
<evidence type="ECO:0000256" key="7">
    <source>
        <dbReference type="ARBA" id="ARBA00012255"/>
    </source>
</evidence>
<keyword evidence="9" id="KW-0963">Cytoplasm</keyword>
<comment type="similarity">
    <text evidence="5">Belongs to the ADP-ribosylglycohydrolase family.</text>
</comment>
<dbReference type="GO" id="GO:0140290">
    <property type="term" value="P:peptidyl-serine ADP-deribosylation"/>
    <property type="evidence" value="ECO:0007669"/>
    <property type="project" value="UniProtKB-ARBA"/>
</dbReference>